<dbReference type="Proteomes" id="UP000253606">
    <property type="component" value="Chromosome"/>
</dbReference>
<dbReference type="FunFam" id="3.40.50.1100:FF:000013">
    <property type="entry name" value="Threonine synthase"/>
    <property type="match status" value="1"/>
</dbReference>
<name>A0A2Z5FS18_9BACT</name>
<dbReference type="EC" id="4.2.3.1" evidence="5"/>
<dbReference type="SUPFAM" id="SSF53686">
    <property type="entry name" value="Tryptophan synthase beta subunit-like PLP-dependent enzymes"/>
    <property type="match status" value="1"/>
</dbReference>
<evidence type="ECO:0000256" key="1">
    <source>
        <dbReference type="ARBA" id="ARBA00001933"/>
    </source>
</evidence>
<dbReference type="NCBIfam" id="TIGR00260">
    <property type="entry name" value="thrC"/>
    <property type="match status" value="1"/>
</dbReference>
<dbReference type="InterPro" id="IPR036052">
    <property type="entry name" value="TrpB-like_PALP_sf"/>
</dbReference>
<dbReference type="GO" id="GO:0006567">
    <property type="term" value="P:L-threonine catabolic process"/>
    <property type="evidence" value="ECO:0007669"/>
    <property type="project" value="TreeGrafter"/>
</dbReference>
<evidence type="ECO:0000256" key="4">
    <source>
        <dbReference type="ARBA" id="ARBA00023239"/>
    </source>
</evidence>
<keyword evidence="4" id="KW-0456">Lyase</keyword>
<evidence type="ECO:0000313" key="8">
    <source>
        <dbReference type="EMBL" id="AXC09532.1"/>
    </source>
</evidence>
<protein>
    <recommendedName>
        <fullName evidence="5">Threonine synthase</fullName>
        <ecNumber evidence="5">4.2.3.1</ecNumber>
    </recommendedName>
</protein>
<dbReference type="InterPro" id="IPR001926">
    <property type="entry name" value="TrpB-like_PALP"/>
</dbReference>
<evidence type="ECO:0000256" key="2">
    <source>
        <dbReference type="ARBA" id="ARBA00005517"/>
    </source>
</evidence>
<organism evidence="8 9">
    <name type="scientific">Acidisarcina polymorpha</name>
    <dbReference type="NCBI Taxonomy" id="2211140"/>
    <lineage>
        <taxon>Bacteria</taxon>
        <taxon>Pseudomonadati</taxon>
        <taxon>Acidobacteriota</taxon>
        <taxon>Terriglobia</taxon>
        <taxon>Terriglobales</taxon>
        <taxon>Acidobacteriaceae</taxon>
        <taxon>Acidisarcina</taxon>
    </lineage>
</organism>
<dbReference type="AlphaFoldDB" id="A0A2Z5FS18"/>
<dbReference type="Pfam" id="PF00291">
    <property type="entry name" value="PALP"/>
    <property type="match status" value="1"/>
</dbReference>
<evidence type="ECO:0000313" key="9">
    <source>
        <dbReference type="Proteomes" id="UP000253606"/>
    </source>
</evidence>
<dbReference type="GO" id="GO:0009097">
    <property type="term" value="P:isoleucine biosynthetic process"/>
    <property type="evidence" value="ECO:0007669"/>
    <property type="project" value="TreeGrafter"/>
</dbReference>
<dbReference type="Gene3D" id="3.40.50.1100">
    <property type="match status" value="2"/>
</dbReference>
<feature type="domain" description="Tryptophan synthase beta chain-like PALP" evidence="7">
    <location>
        <begin position="123"/>
        <end position="426"/>
    </location>
</feature>
<dbReference type="OrthoDB" id="9778118at2"/>
<comment type="similarity">
    <text evidence="2">Belongs to the threonine synthase family.</text>
</comment>
<dbReference type="PANTHER" id="PTHR48078">
    <property type="entry name" value="THREONINE DEHYDRATASE, MITOCHONDRIAL-RELATED"/>
    <property type="match status" value="1"/>
</dbReference>
<feature type="modified residue" description="N6-(pyridoxal phosphate)lysine" evidence="6">
    <location>
        <position position="161"/>
    </location>
</feature>
<dbReference type="KEGG" id="abas:ACPOL_0147"/>
<dbReference type="GO" id="GO:0009088">
    <property type="term" value="P:threonine biosynthetic process"/>
    <property type="evidence" value="ECO:0007669"/>
    <property type="project" value="UniProtKB-UniRule"/>
</dbReference>
<evidence type="ECO:0000259" key="7">
    <source>
        <dbReference type="Pfam" id="PF00291"/>
    </source>
</evidence>
<evidence type="ECO:0000256" key="5">
    <source>
        <dbReference type="NCBIfam" id="TIGR00260"/>
    </source>
</evidence>
<dbReference type="CDD" id="cd01563">
    <property type="entry name" value="Thr-synth_1"/>
    <property type="match status" value="1"/>
</dbReference>
<keyword evidence="3 6" id="KW-0663">Pyridoxal phosphate</keyword>
<dbReference type="InterPro" id="IPR050147">
    <property type="entry name" value="Ser/Thr_Dehydratase"/>
</dbReference>
<proteinExistence type="inferred from homology"/>
<dbReference type="InterPro" id="IPR004450">
    <property type="entry name" value="Thr_synthase-like"/>
</dbReference>
<dbReference type="GO" id="GO:0006565">
    <property type="term" value="P:L-serine catabolic process"/>
    <property type="evidence" value="ECO:0007669"/>
    <property type="project" value="TreeGrafter"/>
</dbReference>
<evidence type="ECO:0000256" key="6">
    <source>
        <dbReference type="PIRSR" id="PIRSR604450-51"/>
    </source>
</evidence>
<dbReference type="GO" id="GO:0004795">
    <property type="term" value="F:threonine synthase activity"/>
    <property type="evidence" value="ECO:0007669"/>
    <property type="project" value="UniProtKB-UniRule"/>
</dbReference>
<dbReference type="RefSeq" id="WP_114205357.1">
    <property type="nucleotide sequence ID" value="NZ_CP030840.1"/>
</dbReference>
<dbReference type="GO" id="GO:0003941">
    <property type="term" value="F:L-serine ammonia-lyase activity"/>
    <property type="evidence" value="ECO:0007669"/>
    <property type="project" value="TreeGrafter"/>
</dbReference>
<reference evidence="8 9" key="1">
    <citation type="journal article" date="2018" name="Front. Microbiol.">
        <title>Hydrolytic Capabilities as a Key to Environmental Success: Chitinolytic and Cellulolytic Acidobacteria From Acidic Sub-arctic Soils and Boreal Peatlands.</title>
        <authorList>
            <person name="Belova S.E."/>
            <person name="Ravin N.V."/>
            <person name="Pankratov T.A."/>
            <person name="Rakitin A.L."/>
            <person name="Ivanova A.A."/>
            <person name="Beletsky A.V."/>
            <person name="Mardanov A.V."/>
            <person name="Sinninghe Damste J.S."/>
            <person name="Dedysh S.N."/>
        </authorList>
    </citation>
    <scope>NUCLEOTIDE SEQUENCE [LARGE SCALE GENOMIC DNA]</scope>
    <source>
        <strain evidence="8 9">SBC82</strain>
    </source>
</reference>
<dbReference type="EMBL" id="CP030840">
    <property type="protein sequence ID" value="AXC09532.1"/>
    <property type="molecule type" value="Genomic_DNA"/>
</dbReference>
<accession>A0A2Z5FS18</accession>
<dbReference type="PANTHER" id="PTHR48078:SF6">
    <property type="entry name" value="L-THREONINE DEHYDRATASE CATABOLIC TDCB"/>
    <property type="match status" value="1"/>
</dbReference>
<sequence>MIDTVHQLRCTGCSQRVTQREARSNFRCADCGELFEVEYPAWSSTSVAVHAPALVHANGSHYELPNGLGAPSLPTQPRTWMPNASALRWLWKERRHSALPIDQSGVWRFRELLPILENPNDAVTLREGNTPLLGMPRCAQAAGMERLLAKHQGMNPTGSFKDTGMTAALSVARERGFEWVACASTGNTSAAMAAYAARAGLRCLVLIPEGKIAWGKLSQAMDYGALTCQLRTDFDGCVRVLAEVVEHYPIYLLNSVNPYRLEGQKTPALEMAEEMEWNVPDHVIVPGGNLANCSALGKGFQEMKHLGLTRTVPSISVVQAAGANPLYTSMQTSAGRELTPVHADTRASAIRIGSPASWRKAVRILEQTGGFCEQVSEAEIAIAKAEIGREGVGCEPASAVTLAGLKKLVKDGRVKPSENVVLLLTGHTLKDSEYTIEFHRGNLLSEGEARGYESKIAPLRSEMPVLDASADAVLRVLAAGVS</sequence>
<gene>
    <name evidence="8" type="ORF">ACPOL_0147</name>
</gene>
<comment type="cofactor">
    <cofactor evidence="1 6">
        <name>pyridoxal 5'-phosphate</name>
        <dbReference type="ChEBI" id="CHEBI:597326"/>
    </cofactor>
</comment>
<dbReference type="GO" id="GO:0004794">
    <property type="term" value="F:threonine deaminase activity"/>
    <property type="evidence" value="ECO:0007669"/>
    <property type="project" value="TreeGrafter"/>
</dbReference>
<keyword evidence="9" id="KW-1185">Reference proteome</keyword>
<evidence type="ECO:0000256" key="3">
    <source>
        <dbReference type="ARBA" id="ARBA00022898"/>
    </source>
</evidence>